<proteinExistence type="predicted"/>
<organism evidence="1 2">
    <name type="scientific">Mycena rosella</name>
    <name type="common">Pink bonnet</name>
    <name type="synonym">Agaricus rosellus</name>
    <dbReference type="NCBI Taxonomy" id="1033263"/>
    <lineage>
        <taxon>Eukaryota</taxon>
        <taxon>Fungi</taxon>
        <taxon>Dikarya</taxon>
        <taxon>Basidiomycota</taxon>
        <taxon>Agaricomycotina</taxon>
        <taxon>Agaricomycetes</taxon>
        <taxon>Agaricomycetidae</taxon>
        <taxon>Agaricales</taxon>
        <taxon>Marasmiineae</taxon>
        <taxon>Mycenaceae</taxon>
        <taxon>Mycena</taxon>
    </lineage>
</organism>
<dbReference type="AlphaFoldDB" id="A0AAD7DIN3"/>
<reference evidence="1" key="1">
    <citation type="submission" date="2023-03" db="EMBL/GenBank/DDBJ databases">
        <title>Massive genome expansion in bonnet fungi (Mycena s.s.) driven by repeated elements and novel gene families across ecological guilds.</title>
        <authorList>
            <consortium name="Lawrence Berkeley National Laboratory"/>
            <person name="Harder C.B."/>
            <person name="Miyauchi S."/>
            <person name="Viragh M."/>
            <person name="Kuo A."/>
            <person name="Thoen E."/>
            <person name="Andreopoulos B."/>
            <person name="Lu D."/>
            <person name="Skrede I."/>
            <person name="Drula E."/>
            <person name="Henrissat B."/>
            <person name="Morin E."/>
            <person name="Kohler A."/>
            <person name="Barry K."/>
            <person name="LaButti K."/>
            <person name="Morin E."/>
            <person name="Salamov A."/>
            <person name="Lipzen A."/>
            <person name="Mereny Z."/>
            <person name="Hegedus B."/>
            <person name="Baldrian P."/>
            <person name="Stursova M."/>
            <person name="Weitz H."/>
            <person name="Taylor A."/>
            <person name="Grigoriev I.V."/>
            <person name="Nagy L.G."/>
            <person name="Martin F."/>
            <person name="Kauserud H."/>
        </authorList>
    </citation>
    <scope>NUCLEOTIDE SEQUENCE</scope>
    <source>
        <strain evidence="1">CBHHK067</strain>
    </source>
</reference>
<sequence length="132" mass="14801">MIQNFPVSQRDPPALHKTLVKCLNKYGVSFETVNPPAAIQREMPLWHHPGEDEVKRQENNGKKARCLRVNHAALTVGDGMDLAQRLQDPLHAKRASCVCNSCEDDREIRGCRDPHACVAKAASRLGQILPKW</sequence>
<feature type="non-terminal residue" evidence="1">
    <location>
        <position position="132"/>
    </location>
</feature>
<comment type="caution">
    <text evidence="1">The sequence shown here is derived from an EMBL/GenBank/DDBJ whole genome shotgun (WGS) entry which is preliminary data.</text>
</comment>
<dbReference type="Proteomes" id="UP001221757">
    <property type="component" value="Unassembled WGS sequence"/>
</dbReference>
<dbReference type="EMBL" id="JARKIE010000064">
    <property type="protein sequence ID" value="KAJ7690493.1"/>
    <property type="molecule type" value="Genomic_DNA"/>
</dbReference>
<name>A0AAD7DIN3_MYCRO</name>
<keyword evidence="2" id="KW-1185">Reference proteome</keyword>
<gene>
    <name evidence="1" type="ORF">B0H17DRAFT_935994</name>
</gene>
<evidence type="ECO:0000313" key="2">
    <source>
        <dbReference type="Proteomes" id="UP001221757"/>
    </source>
</evidence>
<accession>A0AAD7DIN3</accession>
<protein>
    <submittedName>
        <fullName evidence="1">Uncharacterized protein</fullName>
    </submittedName>
</protein>
<evidence type="ECO:0000313" key="1">
    <source>
        <dbReference type="EMBL" id="KAJ7690493.1"/>
    </source>
</evidence>